<dbReference type="EMBL" id="FNQP01000038">
    <property type="protein sequence ID" value="SEB11752.1"/>
    <property type="molecule type" value="Genomic_DNA"/>
</dbReference>
<protein>
    <submittedName>
        <fullName evidence="1">Uncharacterized protein</fullName>
    </submittedName>
</protein>
<name>A0A1H4GSZ9_9GAMM</name>
<keyword evidence="2" id="KW-1185">Reference proteome</keyword>
<dbReference type="AlphaFoldDB" id="A0A1H4GSZ9"/>
<evidence type="ECO:0000313" key="2">
    <source>
        <dbReference type="Proteomes" id="UP000199397"/>
    </source>
</evidence>
<gene>
    <name evidence="1" type="ORF">SAMN05660964_03639</name>
</gene>
<evidence type="ECO:0000313" key="1">
    <source>
        <dbReference type="EMBL" id="SEB11752.1"/>
    </source>
</evidence>
<organism evidence="1 2">
    <name type="scientific">Thiothrix caldifontis</name>
    <dbReference type="NCBI Taxonomy" id="525918"/>
    <lineage>
        <taxon>Bacteria</taxon>
        <taxon>Pseudomonadati</taxon>
        <taxon>Pseudomonadota</taxon>
        <taxon>Gammaproteobacteria</taxon>
        <taxon>Thiotrichales</taxon>
        <taxon>Thiotrichaceae</taxon>
        <taxon>Thiothrix</taxon>
    </lineage>
</organism>
<dbReference type="STRING" id="525918.SAMN05660964_03639"/>
<dbReference type="RefSeq" id="WP_093070937.1">
    <property type="nucleotide sequence ID" value="NZ_FNQP01000038.1"/>
</dbReference>
<accession>A0A1H4GSZ9</accession>
<dbReference type="OrthoDB" id="9806942at2"/>
<proteinExistence type="predicted"/>
<sequence length="63" mass="7115">MTEAEEMDDLRARIAATFARREQLKQAMGAGSMPARQGFRELEAVDKALSALDSRFKQLWDAQ</sequence>
<reference evidence="1 2" key="1">
    <citation type="submission" date="2016-10" db="EMBL/GenBank/DDBJ databases">
        <authorList>
            <person name="de Groot N.N."/>
        </authorList>
    </citation>
    <scope>NUCLEOTIDE SEQUENCE [LARGE SCALE GENOMIC DNA]</scope>
    <source>
        <strain evidence="1 2">DSM 21228</strain>
    </source>
</reference>
<dbReference type="Proteomes" id="UP000199397">
    <property type="component" value="Unassembled WGS sequence"/>
</dbReference>